<organism evidence="5 6">
    <name type="scientific">Sodiomyces alkalinus (strain CBS 110278 / VKM F-3762 / F11)</name>
    <name type="common">Alkaliphilic filamentous fungus</name>
    <dbReference type="NCBI Taxonomy" id="1314773"/>
    <lineage>
        <taxon>Eukaryota</taxon>
        <taxon>Fungi</taxon>
        <taxon>Dikarya</taxon>
        <taxon>Ascomycota</taxon>
        <taxon>Pezizomycotina</taxon>
        <taxon>Sordariomycetes</taxon>
        <taxon>Hypocreomycetidae</taxon>
        <taxon>Glomerellales</taxon>
        <taxon>Plectosphaerellaceae</taxon>
        <taxon>Sodiomyces</taxon>
    </lineage>
</organism>
<feature type="transmembrane region" description="Helical" evidence="3">
    <location>
        <begin position="67"/>
        <end position="86"/>
    </location>
</feature>
<feature type="transmembrane region" description="Helical" evidence="3">
    <location>
        <begin position="426"/>
        <end position="446"/>
    </location>
</feature>
<proteinExistence type="predicted"/>
<protein>
    <submittedName>
        <fullName evidence="5">Membrane protein</fullName>
    </submittedName>
</protein>
<feature type="region of interest" description="Disordered" evidence="2">
    <location>
        <begin position="468"/>
        <end position="495"/>
    </location>
</feature>
<dbReference type="Gene3D" id="1.20.1250.20">
    <property type="entry name" value="MFS general substrate transporter like domains"/>
    <property type="match status" value="1"/>
</dbReference>
<evidence type="ECO:0000313" key="6">
    <source>
        <dbReference type="Proteomes" id="UP000272025"/>
    </source>
</evidence>
<dbReference type="EMBL" id="ML119061">
    <property type="protein sequence ID" value="ROT35615.1"/>
    <property type="molecule type" value="Genomic_DNA"/>
</dbReference>
<dbReference type="CDD" id="cd17324">
    <property type="entry name" value="MFS_NepI_like"/>
    <property type="match status" value="1"/>
</dbReference>
<feature type="transmembrane region" description="Helical" evidence="3">
    <location>
        <begin position="106"/>
        <end position="127"/>
    </location>
</feature>
<comment type="subcellular location">
    <subcellularLocation>
        <location evidence="1">Membrane</location>
        <topology evidence="1">Multi-pass membrane protein</topology>
    </subcellularLocation>
</comment>
<dbReference type="AlphaFoldDB" id="A0A3N2PM62"/>
<feature type="region of interest" description="Disordered" evidence="2">
    <location>
        <begin position="1"/>
        <end position="36"/>
    </location>
</feature>
<feature type="transmembrane region" description="Helical" evidence="3">
    <location>
        <begin position="134"/>
        <end position="150"/>
    </location>
</feature>
<dbReference type="PANTHER" id="PTHR42910">
    <property type="entry name" value="TRANSPORTER SCO4007-RELATED"/>
    <property type="match status" value="1"/>
</dbReference>
<feature type="transmembrane region" description="Helical" evidence="3">
    <location>
        <begin position="156"/>
        <end position="180"/>
    </location>
</feature>
<dbReference type="Proteomes" id="UP000272025">
    <property type="component" value="Unassembled WGS sequence"/>
</dbReference>
<reference evidence="5 6" key="1">
    <citation type="journal article" date="2018" name="Mol. Ecol.">
        <title>The obligate alkalophilic soda-lake fungus Sodiomyces alkalinus has shifted to a protein diet.</title>
        <authorList>
            <person name="Grum-Grzhimaylo A.A."/>
            <person name="Falkoski D.L."/>
            <person name="van den Heuvel J."/>
            <person name="Valero-Jimenez C.A."/>
            <person name="Min B."/>
            <person name="Choi I.G."/>
            <person name="Lipzen A."/>
            <person name="Daum C.G."/>
            <person name="Aanen D.K."/>
            <person name="Tsang A."/>
            <person name="Henrissat B."/>
            <person name="Bilanenko E.N."/>
            <person name="de Vries R.P."/>
            <person name="van Kan J.A.L."/>
            <person name="Grigoriev I.V."/>
            <person name="Debets A.J.M."/>
        </authorList>
    </citation>
    <scope>NUCLEOTIDE SEQUENCE [LARGE SCALE GENOMIC DNA]</scope>
    <source>
        <strain evidence="5 6">F11</strain>
    </source>
</reference>
<feature type="compositionally biased region" description="Basic and acidic residues" evidence="2">
    <location>
        <begin position="483"/>
        <end position="495"/>
    </location>
</feature>
<evidence type="ECO:0000256" key="1">
    <source>
        <dbReference type="ARBA" id="ARBA00004141"/>
    </source>
</evidence>
<dbReference type="RefSeq" id="XP_028463421.1">
    <property type="nucleotide sequence ID" value="XM_028610822.1"/>
</dbReference>
<dbReference type="Pfam" id="PF07690">
    <property type="entry name" value="MFS_1"/>
    <property type="match status" value="1"/>
</dbReference>
<evidence type="ECO:0000256" key="3">
    <source>
        <dbReference type="SAM" id="Phobius"/>
    </source>
</evidence>
<dbReference type="SUPFAM" id="SSF103473">
    <property type="entry name" value="MFS general substrate transporter"/>
    <property type="match status" value="1"/>
</dbReference>
<dbReference type="InterPro" id="IPR036259">
    <property type="entry name" value="MFS_trans_sf"/>
</dbReference>
<dbReference type="PANTHER" id="PTHR42910:SF1">
    <property type="entry name" value="MAJOR FACILITATOR SUPERFAMILY (MFS) PROFILE DOMAIN-CONTAINING PROTEIN"/>
    <property type="match status" value="1"/>
</dbReference>
<dbReference type="GO" id="GO:0016020">
    <property type="term" value="C:membrane"/>
    <property type="evidence" value="ECO:0007669"/>
    <property type="project" value="UniProtKB-SubCell"/>
</dbReference>
<feature type="transmembrane region" description="Helical" evidence="3">
    <location>
        <begin position="306"/>
        <end position="327"/>
    </location>
</feature>
<keyword evidence="3" id="KW-0812">Transmembrane</keyword>
<dbReference type="PROSITE" id="PS50850">
    <property type="entry name" value="MFS"/>
    <property type="match status" value="1"/>
</dbReference>
<evidence type="ECO:0000256" key="2">
    <source>
        <dbReference type="SAM" id="MobiDB-lite"/>
    </source>
</evidence>
<keyword evidence="3" id="KW-1133">Transmembrane helix</keyword>
<gene>
    <name evidence="5" type="ORF">SODALDRAFT_328986</name>
</gene>
<sequence>MTSTAARNEDVQDPPDETPTPQPNSGPETKDADTPSKQGLLGLVLAVMTWTPRRLRYDPGDPPEFGYGLNMLYALAATISVANLYYNQPVLNRIAETFDVSFERASSVATLMQAGYAAGLLFICPLGDMLRRRPFVLGLIWITSMLWLGLCVTDSFAAFSALSFICGATTVTPQLMLPLVGDIAPPRRKGTALSIVVSGLMLGMLVARLLSGIVASFTDWRNIYWFSFGAQWLLAALLFVFMPDYPSANPDGLNYFRALWTIVTILVQEPVLVQACLIVFLCSAVFTSYWTTLSFLLSSPPYEYGSLVIGLFSLIGVVGIVGGPLYGRFVVDRFVSTFASLVGQVLTLVGVVIGTWTGETTVAGPIIQAVFGDTGIQMSQIANRAAIYSIDAKASNRVNTAYMVSAFCGQLTGTAVGNRLYAAGGWTWSGSASIGFVALSVVVGFARGPREQRWIGWRGGWRLRRDDDVHAKPSTSMPQDQDETIHGQDDKTLVA</sequence>
<dbReference type="InterPro" id="IPR020846">
    <property type="entry name" value="MFS_dom"/>
</dbReference>
<evidence type="ECO:0000259" key="4">
    <source>
        <dbReference type="PROSITE" id="PS50850"/>
    </source>
</evidence>
<accession>A0A3N2PM62</accession>
<feature type="transmembrane region" description="Helical" evidence="3">
    <location>
        <begin position="223"/>
        <end position="243"/>
    </location>
</feature>
<feature type="transmembrane region" description="Helical" evidence="3">
    <location>
        <begin position="334"/>
        <end position="356"/>
    </location>
</feature>
<keyword evidence="3" id="KW-0472">Membrane</keyword>
<evidence type="ECO:0000313" key="5">
    <source>
        <dbReference type="EMBL" id="ROT35615.1"/>
    </source>
</evidence>
<dbReference type="GO" id="GO:0022857">
    <property type="term" value="F:transmembrane transporter activity"/>
    <property type="evidence" value="ECO:0007669"/>
    <property type="project" value="InterPro"/>
</dbReference>
<keyword evidence="6" id="KW-1185">Reference proteome</keyword>
<feature type="domain" description="Major facilitator superfamily (MFS) profile" evidence="4">
    <location>
        <begin position="69"/>
        <end position="495"/>
    </location>
</feature>
<dbReference type="OrthoDB" id="2105912at2759"/>
<feature type="transmembrane region" description="Helical" evidence="3">
    <location>
        <begin position="255"/>
        <end position="286"/>
    </location>
</feature>
<feature type="transmembrane region" description="Helical" evidence="3">
    <location>
        <begin position="192"/>
        <end position="217"/>
    </location>
</feature>
<dbReference type="GeneID" id="39579300"/>
<name>A0A3N2PM62_SODAK</name>
<dbReference type="InterPro" id="IPR011701">
    <property type="entry name" value="MFS"/>
</dbReference>